<keyword evidence="1" id="KW-0812">Transmembrane</keyword>
<keyword evidence="3" id="KW-1185">Reference proteome</keyword>
<accession>A0ABU3GW69</accession>
<evidence type="ECO:0000313" key="2">
    <source>
        <dbReference type="EMBL" id="MDT3404019.1"/>
    </source>
</evidence>
<keyword evidence="1" id="KW-0472">Membrane</keyword>
<organism evidence="2 3">
    <name type="scientific">Mucilaginibacter terrae</name>
    <dbReference type="NCBI Taxonomy" id="1955052"/>
    <lineage>
        <taxon>Bacteria</taxon>
        <taxon>Pseudomonadati</taxon>
        <taxon>Bacteroidota</taxon>
        <taxon>Sphingobacteriia</taxon>
        <taxon>Sphingobacteriales</taxon>
        <taxon>Sphingobacteriaceae</taxon>
        <taxon>Mucilaginibacter</taxon>
    </lineage>
</organism>
<evidence type="ECO:0000256" key="1">
    <source>
        <dbReference type="SAM" id="Phobius"/>
    </source>
</evidence>
<name>A0ABU3GW69_9SPHI</name>
<dbReference type="PANTHER" id="PTHR37826:SF3">
    <property type="entry name" value="J DOMAIN-CONTAINING PROTEIN"/>
    <property type="match status" value="1"/>
</dbReference>
<protein>
    <submittedName>
        <fullName evidence="2">LSD1 subclass zinc finger protein</fullName>
    </submittedName>
</protein>
<gene>
    <name evidence="2" type="ORF">QE417_003091</name>
</gene>
<feature type="transmembrane region" description="Helical" evidence="1">
    <location>
        <begin position="347"/>
        <end position="367"/>
    </location>
</feature>
<dbReference type="PANTHER" id="PTHR37826">
    <property type="entry name" value="FLOTILLIN BAND_7_5 DOMAIN PROTEIN"/>
    <property type="match status" value="1"/>
</dbReference>
<dbReference type="NCBIfam" id="TIGR01053">
    <property type="entry name" value="LSD1"/>
    <property type="match status" value="1"/>
</dbReference>
<sequence length="371" mass="41380">MSDISVNDSLKCAGCGAVLHYVPGTHQLKCEYCGEANEITPATTKRNEIESVEYAAFLKTVNGLPANPDIKVVKCNSCGSETNFNGNEAAGKCAFCASPLIIQLGKSESTLKPHYILPFILNEADAGQKFKDWLEGLWFAPGDIVREAKANTSLKGIYMPYWTYDCNTTTHYTGERGEYHYTTETYTETVNGREETRTRQVRHTRWYDTRGKVFCDFENVTIPASQSLPAETLTELNPWNFKALKAYDERYLSGLSAETYQIKPDAGLEMAKQIMVDTIEDAIRDDIGGDEQRISSHHSQYNNVAIKYVMLPVWVSAYIYGKKVYQFTVNACTGEVVGKRPYSAIKIALAIILGLILIALIIVALAAKQIR</sequence>
<dbReference type="RefSeq" id="WP_311951360.1">
    <property type="nucleotide sequence ID" value="NZ_JAVLVU010000001.1"/>
</dbReference>
<dbReference type="Proteomes" id="UP001258315">
    <property type="component" value="Unassembled WGS sequence"/>
</dbReference>
<proteinExistence type="predicted"/>
<evidence type="ECO:0000313" key="3">
    <source>
        <dbReference type="Proteomes" id="UP001258315"/>
    </source>
</evidence>
<reference evidence="3" key="1">
    <citation type="submission" date="2023-07" db="EMBL/GenBank/DDBJ databases">
        <title>Functional and genomic diversity of the sorghum phyllosphere microbiome.</title>
        <authorList>
            <person name="Shade A."/>
        </authorList>
    </citation>
    <scope>NUCLEOTIDE SEQUENCE [LARGE SCALE GENOMIC DNA]</scope>
    <source>
        <strain evidence="3">SORGH_AS_0422</strain>
    </source>
</reference>
<comment type="caution">
    <text evidence="2">The sequence shown here is derived from an EMBL/GenBank/DDBJ whole genome shotgun (WGS) entry which is preliminary data.</text>
</comment>
<keyword evidence="1" id="KW-1133">Transmembrane helix</keyword>
<dbReference type="EMBL" id="JAVLVU010000001">
    <property type="protein sequence ID" value="MDT3404019.1"/>
    <property type="molecule type" value="Genomic_DNA"/>
</dbReference>